<keyword evidence="2" id="KW-1185">Reference proteome</keyword>
<dbReference type="WBParaSite" id="jg3033">
    <property type="protein sequence ID" value="jg3033"/>
    <property type="gene ID" value="jg3033"/>
</dbReference>
<dbReference type="GO" id="GO:0030015">
    <property type="term" value="C:CCR4-NOT core complex"/>
    <property type="evidence" value="ECO:0007669"/>
    <property type="project" value="InterPro"/>
</dbReference>
<dbReference type="PANTHER" id="PTHR13162:SF8">
    <property type="entry name" value="CCR4-NOT TRANSCRIPTION COMPLEX SUBUNIT 1"/>
    <property type="match status" value="1"/>
</dbReference>
<reference evidence="3" key="1">
    <citation type="submission" date="2022-11" db="UniProtKB">
        <authorList>
            <consortium name="WormBaseParasite"/>
        </authorList>
    </citation>
    <scope>IDENTIFICATION</scope>
</reference>
<dbReference type="AlphaFoldDB" id="A0A915E728"/>
<evidence type="ECO:0000313" key="3">
    <source>
        <dbReference type="WBParaSite" id="jg3033"/>
    </source>
</evidence>
<proteinExistence type="predicted"/>
<dbReference type="GO" id="GO:0000932">
    <property type="term" value="C:P-body"/>
    <property type="evidence" value="ECO:0007669"/>
    <property type="project" value="TreeGrafter"/>
</dbReference>
<dbReference type="Gene3D" id="1.25.40.840">
    <property type="entry name" value="CCR4-NOT transcription complex subunit 1 TTP binding domain"/>
    <property type="match status" value="1"/>
</dbReference>
<name>A0A915E728_9BILA</name>
<dbReference type="Proteomes" id="UP000887574">
    <property type="component" value="Unplaced"/>
</dbReference>
<dbReference type="GO" id="GO:0060090">
    <property type="term" value="F:molecular adaptor activity"/>
    <property type="evidence" value="ECO:0007669"/>
    <property type="project" value="TreeGrafter"/>
</dbReference>
<dbReference type="Pfam" id="PF16417">
    <property type="entry name" value="CNOT1_TTP_bind"/>
    <property type="match status" value="1"/>
</dbReference>
<dbReference type="GO" id="GO:0000288">
    <property type="term" value="P:nuclear-transcribed mRNA catabolic process, deadenylation-dependent decay"/>
    <property type="evidence" value="ECO:0007669"/>
    <property type="project" value="TreeGrafter"/>
</dbReference>
<dbReference type="InterPro" id="IPR038535">
    <property type="entry name" value="CNOT1_TTP_bind_sf"/>
</dbReference>
<dbReference type="PANTHER" id="PTHR13162">
    <property type="entry name" value="CCR4-NOT TRANSCRIPTION COMPLEX"/>
    <property type="match status" value="1"/>
</dbReference>
<protein>
    <submittedName>
        <fullName evidence="3">CCR4-NOT transcription complex subunit 1 TTP binding domain-containing protein</fullName>
    </submittedName>
</protein>
<dbReference type="GO" id="GO:0017148">
    <property type="term" value="P:negative regulation of translation"/>
    <property type="evidence" value="ECO:0007669"/>
    <property type="project" value="InterPro"/>
</dbReference>
<dbReference type="InterPro" id="IPR032193">
    <property type="entry name" value="CNOT1_TTP_bind"/>
</dbReference>
<dbReference type="InterPro" id="IPR040398">
    <property type="entry name" value="Not1"/>
</dbReference>
<accession>A0A915E728</accession>
<evidence type="ECO:0000259" key="1">
    <source>
        <dbReference type="Pfam" id="PF16417"/>
    </source>
</evidence>
<feature type="domain" description="CCR4-NOT transcription complex subunit 1 TTP binding" evidence="1">
    <location>
        <begin position="142"/>
        <end position="191"/>
    </location>
</feature>
<organism evidence="2 3">
    <name type="scientific">Ditylenchus dipsaci</name>
    <dbReference type="NCBI Taxonomy" id="166011"/>
    <lineage>
        <taxon>Eukaryota</taxon>
        <taxon>Metazoa</taxon>
        <taxon>Ecdysozoa</taxon>
        <taxon>Nematoda</taxon>
        <taxon>Chromadorea</taxon>
        <taxon>Rhabditida</taxon>
        <taxon>Tylenchina</taxon>
        <taxon>Tylenchomorpha</taxon>
        <taxon>Sphaerularioidea</taxon>
        <taxon>Anguinidae</taxon>
        <taxon>Anguininae</taxon>
        <taxon>Ditylenchus</taxon>
    </lineage>
</organism>
<sequence length="194" mass="22399">MENNSIGNNQGYKFAIPEISVEVARLTIKCLPTADDNSRREPKSNVHGSKGRQIWSCRLWRKSEQYEFRSTWDILQQLPSNDASSQPNVNTMDHFAQYEGSLENAIFSDEVQSQMNSFSRGCTRQSVSCQWISLWKSFRLCDLLMCIVKNLFDEYTFFAKEYPERELSITAQLYGGLIRENVVSNINFALAVKR</sequence>
<evidence type="ECO:0000313" key="2">
    <source>
        <dbReference type="Proteomes" id="UP000887574"/>
    </source>
</evidence>